<protein>
    <recommendedName>
        <fullName evidence="5">Cilia- and flagella-associated protein 251</fullName>
    </recommendedName>
</protein>
<proteinExistence type="predicted"/>
<keyword evidence="3" id="KW-0677">Repeat</keyword>
<dbReference type="SMART" id="SM00320">
    <property type="entry name" value="WD40"/>
    <property type="match status" value="5"/>
</dbReference>
<feature type="signal peptide" evidence="6">
    <location>
        <begin position="1"/>
        <end position="16"/>
    </location>
</feature>
<dbReference type="InterPro" id="IPR036322">
    <property type="entry name" value="WD40_repeat_dom_sf"/>
</dbReference>
<dbReference type="Gene3D" id="2.130.10.10">
    <property type="entry name" value="YVTN repeat-like/Quinoprotein amine dehydrogenase"/>
    <property type="match status" value="1"/>
</dbReference>
<dbReference type="SUPFAM" id="SSF50978">
    <property type="entry name" value="WD40 repeat-like"/>
    <property type="match status" value="1"/>
</dbReference>
<dbReference type="InterPro" id="IPR050630">
    <property type="entry name" value="WD_repeat_EMAP"/>
</dbReference>
<dbReference type="GeneTree" id="ENSGT00390000013370"/>
<dbReference type="PANTHER" id="PTHR13720:SF13">
    <property type="entry name" value="CILIA- AND FLAGELLA-ASSOCIATED PROTEIN 251"/>
    <property type="match status" value="1"/>
</dbReference>
<evidence type="ECO:0000256" key="4">
    <source>
        <dbReference type="ARBA" id="ARBA00023273"/>
    </source>
</evidence>
<dbReference type="InterPro" id="IPR001680">
    <property type="entry name" value="WD40_rpt"/>
</dbReference>
<evidence type="ECO:0000256" key="5">
    <source>
        <dbReference type="ARBA" id="ARBA00040994"/>
    </source>
</evidence>
<name>A0A8C2X605_CYCLU</name>
<evidence type="ECO:0000256" key="1">
    <source>
        <dbReference type="ARBA" id="ARBA00004138"/>
    </source>
</evidence>
<reference evidence="7" key="1">
    <citation type="submission" date="2025-08" db="UniProtKB">
        <authorList>
            <consortium name="Ensembl"/>
        </authorList>
    </citation>
    <scope>IDENTIFICATION</scope>
</reference>
<comment type="subcellular location">
    <subcellularLocation>
        <location evidence="1">Cell projection</location>
        <location evidence="1">Cilium</location>
    </subcellularLocation>
</comment>
<dbReference type="GO" id="GO:0036126">
    <property type="term" value="C:sperm flagellum"/>
    <property type="evidence" value="ECO:0007669"/>
    <property type="project" value="TreeGrafter"/>
</dbReference>
<keyword evidence="8" id="KW-1185">Reference proteome</keyword>
<evidence type="ECO:0000256" key="6">
    <source>
        <dbReference type="SAM" id="SignalP"/>
    </source>
</evidence>
<keyword evidence="2" id="KW-0853">WD repeat</keyword>
<dbReference type="AlphaFoldDB" id="A0A8C2X605"/>
<evidence type="ECO:0000313" key="8">
    <source>
        <dbReference type="Proteomes" id="UP000694565"/>
    </source>
</evidence>
<sequence length="435" mass="49390">MFLSFMAFFSINILQCFNCSRLKSYDAATRGFDSSVFAQCFSDTQTANMAAGSLSQSVFHWKVPQILTATVDGYLVVWDVTEDLGAHESLSEHRSTLIPLQKDPITVLIVIDRSCIVTGDTQGHVNFYDEEFLLLTRYTEFNLDAIVSISFSKECAEGYLEDDILEAKPFIFRWKKYNLLCCRSTLLCESEPIHAVACHPKQPAVAMGDQSGVLKVWDYDNKVIIGSRVFETEEQIQCVTYDSQGLYLAVGFGSGAVHILNPSTLQSDPEECFHYTKDAIHHITFSSDSKYLATAVTVTVLRWQTNEGSLPCWAYMGRYHSHYKPIKDLLFGVHLDSTQPRLLSLGMDRRLVEYDLENSDLNKLLILSSERIEQSAVPVGMTWYPPLTAEQFLLVASDQYKMKLFNSTTKMCRSVRYCHKIICKMYFSDFCHTST</sequence>
<feature type="chain" id="PRO_5034459763" description="Cilia- and flagella-associated protein 251" evidence="6">
    <location>
        <begin position="17"/>
        <end position="435"/>
    </location>
</feature>
<evidence type="ECO:0000313" key="7">
    <source>
        <dbReference type="Ensembl" id="ENSCLMP00005014127.1"/>
    </source>
</evidence>
<accession>A0A8C2X605</accession>
<reference evidence="7" key="2">
    <citation type="submission" date="2025-09" db="UniProtKB">
        <authorList>
            <consortium name="Ensembl"/>
        </authorList>
    </citation>
    <scope>IDENTIFICATION</scope>
</reference>
<organism evidence="7 8">
    <name type="scientific">Cyclopterus lumpus</name>
    <name type="common">Lumpsucker</name>
    <dbReference type="NCBI Taxonomy" id="8103"/>
    <lineage>
        <taxon>Eukaryota</taxon>
        <taxon>Metazoa</taxon>
        <taxon>Chordata</taxon>
        <taxon>Craniata</taxon>
        <taxon>Vertebrata</taxon>
        <taxon>Euteleostomi</taxon>
        <taxon>Actinopterygii</taxon>
        <taxon>Neopterygii</taxon>
        <taxon>Teleostei</taxon>
        <taxon>Neoteleostei</taxon>
        <taxon>Acanthomorphata</taxon>
        <taxon>Eupercaria</taxon>
        <taxon>Perciformes</taxon>
        <taxon>Cottioidei</taxon>
        <taxon>Cottales</taxon>
        <taxon>Cyclopteridae</taxon>
        <taxon>Cyclopterus</taxon>
    </lineage>
</organism>
<dbReference type="PANTHER" id="PTHR13720">
    <property type="entry name" value="WD-40 REPEAT PROTEIN"/>
    <property type="match status" value="1"/>
</dbReference>
<evidence type="ECO:0000256" key="2">
    <source>
        <dbReference type="ARBA" id="ARBA00022574"/>
    </source>
</evidence>
<dbReference type="InterPro" id="IPR015943">
    <property type="entry name" value="WD40/YVTN_repeat-like_dom_sf"/>
</dbReference>
<evidence type="ECO:0000256" key="3">
    <source>
        <dbReference type="ARBA" id="ARBA00022737"/>
    </source>
</evidence>
<dbReference type="Ensembl" id="ENSCLMT00005015076.1">
    <property type="protein sequence ID" value="ENSCLMP00005014127.1"/>
    <property type="gene ID" value="ENSCLMG00005007466.1"/>
</dbReference>
<keyword evidence="4" id="KW-0966">Cell projection</keyword>
<dbReference type="Proteomes" id="UP000694565">
    <property type="component" value="Unplaced"/>
</dbReference>
<keyword evidence="6" id="KW-0732">Signal</keyword>